<dbReference type="AlphaFoldDB" id="B9FJG2"/>
<organism evidence="1">
    <name type="scientific">Oryza sativa subsp. japonica</name>
    <name type="common">Rice</name>
    <dbReference type="NCBI Taxonomy" id="39947"/>
    <lineage>
        <taxon>Eukaryota</taxon>
        <taxon>Viridiplantae</taxon>
        <taxon>Streptophyta</taxon>
        <taxon>Embryophyta</taxon>
        <taxon>Tracheophyta</taxon>
        <taxon>Spermatophyta</taxon>
        <taxon>Magnoliopsida</taxon>
        <taxon>Liliopsida</taxon>
        <taxon>Poales</taxon>
        <taxon>Poaceae</taxon>
        <taxon>BOP clade</taxon>
        <taxon>Oryzoideae</taxon>
        <taxon>Oryzeae</taxon>
        <taxon>Oryzinae</taxon>
        <taxon>Oryza</taxon>
        <taxon>Oryza sativa</taxon>
    </lineage>
</organism>
<name>B9FJG2_ORYSJ</name>
<proteinExistence type="predicted"/>
<reference evidence="1" key="2">
    <citation type="submission" date="2008-12" db="EMBL/GenBank/DDBJ databases">
        <title>Improved gene annotation of the rice (Oryza sativa) genomes.</title>
        <authorList>
            <person name="Wang J."/>
            <person name="Li R."/>
            <person name="Fan W."/>
            <person name="Huang Q."/>
            <person name="Zhang J."/>
            <person name="Zhou Y."/>
            <person name="Hu Y."/>
            <person name="Zi S."/>
            <person name="Li J."/>
            <person name="Ni P."/>
            <person name="Zheng H."/>
            <person name="Zhang Y."/>
            <person name="Zhao M."/>
            <person name="Hao Q."/>
            <person name="McDermott J."/>
            <person name="Samudrala R."/>
            <person name="Kristiansen K."/>
            <person name="Wong G.K.-S."/>
        </authorList>
    </citation>
    <scope>NUCLEOTIDE SEQUENCE</scope>
</reference>
<dbReference type="Proteomes" id="UP000007752">
    <property type="component" value="Chromosome 5"/>
</dbReference>
<reference evidence="1" key="1">
    <citation type="journal article" date="2005" name="PLoS Biol.">
        <title>The genomes of Oryza sativa: a history of duplications.</title>
        <authorList>
            <person name="Yu J."/>
            <person name="Wang J."/>
            <person name="Lin W."/>
            <person name="Li S."/>
            <person name="Li H."/>
            <person name="Zhou J."/>
            <person name="Ni P."/>
            <person name="Dong W."/>
            <person name="Hu S."/>
            <person name="Zeng C."/>
            <person name="Zhang J."/>
            <person name="Zhang Y."/>
            <person name="Li R."/>
            <person name="Xu Z."/>
            <person name="Li S."/>
            <person name="Li X."/>
            <person name="Zheng H."/>
            <person name="Cong L."/>
            <person name="Lin L."/>
            <person name="Yin J."/>
            <person name="Geng J."/>
            <person name="Li G."/>
            <person name="Shi J."/>
            <person name="Liu J."/>
            <person name="Lv H."/>
            <person name="Li J."/>
            <person name="Wang J."/>
            <person name="Deng Y."/>
            <person name="Ran L."/>
            <person name="Shi X."/>
            <person name="Wang X."/>
            <person name="Wu Q."/>
            <person name="Li C."/>
            <person name="Ren X."/>
            <person name="Wang J."/>
            <person name="Wang X."/>
            <person name="Li D."/>
            <person name="Liu D."/>
            <person name="Zhang X."/>
            <person name="Ji Z."/>
            <person name="Zhao W."/>
            <person name="Sun Y."/>
            <person name="Zhang Z."/>
            <person name="Bao J."/>
            <person name="Han Y."/>
            <person name="Dong L."/>
            <person name="Ji J."/>
            <person name="Chen P."/>
            <person name="Wu S."/>
            <person name="Liu J."/>
            <person name="Xiao Y."/>
            <person name="Bu D."/>
            <person name="Tan J."/>
            <person name="Yang L."/>
            <person name="Ye C."/>
            <person name="Zhang J."/>
            <person name="Xu J."/>
            <person name="Zhou Y."/>
            <person name="Yu Y."/>
            <person name="Zhang B."/>
            <person name="Zhuang S."/>
            <person name="Wei H."/>
            <person name="Liu B."/>
            <person name="Lei M."/>
            <person name="Yu H."/>
            <person name="Li Y."/>
            <person name="Xu H."/>
            <person name="Wei S."/>
            <person name="He X."/>
            <person name="Fang L."/>
            <person name="Zhang Z."/>
            <person name="Zhang Y."/>
            <person name="Huang X."/>
            <person name="Su Z."/>
            <person name="Tong W."/>
            <person name="Li J."/>
            <person name="Tong Z."/>
            <person name="Li S."/>
            <person name="Ye J."/>
            <person name="Wang L."/>
            <person name="Fang L."/>
            <person name="Lei T."/>
            <person name="Chen C."/>
            <person name="Chen H."/>
            <person name="Xu Z."/>
            <person name="Li H."/>
            <person name="Huang H."/>
            <person name="Zhang F."/>
            <person name="Xu H."/>
            <person name="Li N."/>
            <person name="Zhao C."/>
            <person name="Li S."/>
            <person name="Dong L."/>
            <person name="Huang Y."/>
            <person name="Li L."/>
            <person name="Xi Y."/>
            <person name="Qi Q."/>
            <person name="Li W."/>
            <person name="Zhang B."/>
            <person name="Hu W."/>
            <person name="Zhang Y."/>
            <person name="Tian X."/>
            <person name="Jiao Y."/>
            <person name="Liang X."/>
            <person name="Jin J."/>
            <person name="Gao L."/>
            <person name="Zheng W."/>
            <person name="Hao B."/>
            <person name="Liu S."/>
            <person name="Wang W."/>
            <person name="Yuan L."/>
            <person name="Cao M."/>
            <person name="McDermott J."/>
            <person name="Samudrala R."/>
            <person name="Wang J."/>
            <person name="Wong G.K."/>
            <person name="Yang H."/>
        </authorList>
    </citation>
    <scope>NUCLEOTIDE SEQUENCE [LARGE SCALE GENOMIC DNA]</scope>
</reference>
<gene>
    <name evidence="1" type="ORF">OsJ_17743</name>
</gene>
<dbReference type="EMBL" id="CM000142">
    <property type="protein sequence ID" value="EEE62938.1"/>
    <property type="molecule type" value="Genomic_DNA"/>
</dbReference>
<evidence type="ECO:0000313" key="1">
    <source>
        <dbReference type="EMBL" id="EEE62938.1"/>
    </source>
</evidence>
<protein>
    <submittedName>
        <fullName evidence="1">Uncharacterized protein</fullName>
    </submittedName>
</protein>
<accession>B9FJG2</accession>
<sequence length="54" mass="5948">MNGMSKDTSSSYALNMASWDTIPAFEHCADRNCTPKIRCTGGTSEFRVAVIVLY</sequence>